<dbReference type="NCBIfam" id="TIGR03025">
    <property type="entry name" value="EPS_sugtrans"/>
    <property type="match status" value="1"/>
</dbReference>
<feature type="transmembrane region" description="Helical" evidence="7">
    <location>
        <begin position="34"/>
        <end position="52"/>
    </location>
</feature>
<evidence type="ECO:0000256" key="7">
    <source>
        <dbReference type="SAM" id="Phobius"/>
    </source>
</evidence>
<feature type="transmembrane region" description="Helical" evidence="7">
    <location>
        <begin position="264"/>
        <end position="286"/>
    </location>
</feature>
<organism evidence="9 10">
    <name type="scientific">Polaribacter pectinis</name>
    <dbReference type="NCBI Taxonomy" id="2738844"/>
    <lineage>
        <taxon>Bacteria</taxon>
        <taxon>Pseudomonadati</taxon>
        <taxon>Bacteroidota</taxon>
        <taxon>Flavobacteriia</taxon>
        <taxon>Flavobacteriales</taxon>
        <taxon>Flavobacteriaceae</taxon>
    </lineage>
</organism>
<dbReference type="InterPro" id="IPR017473">
    <property type="entry name" value="Undecaprenyl-P_gluc_Ptfrase"/>
</dbReference>
<reference evidence="9 10" key="1">
    <citation type="submission" date="2020-08" db="EMBL/GenBank/DDBJ databases">
        <title>Polaribacter sp. L12M9 isolated from gut of the Korean scallop.</title>
        <authorList>
            <person name="Jeong Y.S."/>
        </authorList>
    </citation>
    <scope>NUCLEOTIDE SEQUENCE [LARGE SCALE GENOMIC DNA]</scope>
    <source>
        <strain evidence="9 10">L12M9</strain>
    </source>
</reference>
<evidence type="ECO:0000256" key="2">
    <source>
        <dbReference type="ARBA" id="ARBA00006464"/>
    </source>
</evidence>
<proteinExistence type="inferred from homology"/>
<keyword evidence="6 7" id="KW-0472">Membrane</keyword>
<evidence type="ECO:0000256" key="5">
    <source>
        <dbReference type="ARBA" id="ARBA00022989"/>
    </source>
</evidence>
<accession>A0A7G9L989</accession>
<evidence type="ECO:0000313" key="9">
    <source>
        <dbReference type="EMBL" id="QNM85188.1"/>
    </source>
</evidence>
<evidence type="ECO:0000259" key="8">
    <source>
        <dbReference type="Pfam" id="PF02397"/>
    </source>
</evidence>
<dbReference type="RefSeq" id="WP_187482101.1">
    <property type="nucleotide sequence ID" value="NZ_CP060695.1"/>
</dbReference>
<dbReference type="KEGG" id="ppec:H9W90_13475"/>
<evidence type="ECO:0000256" key="4">
    <source>
        <dbReference type="ARBA" id="ARBA00022692"/>
    </source>
</evidence>
<dbReference type="InterPro" id="IPR003362">
    <property type="entry name" value="Bact_transf"/>
</dbReference>
<dbReference type="Gene3D" id="3.40.50.720">
    <property type="entry name" value="NAD(P)-binding Rossmann-like Domain"/>
    <property type="match status" value="1"/>
</dbReference>
<dbReference type="GO" id="GO:0089702">
    <property type="term" value="F:undecaprenyl-phosphate glucose phosphotransferase activity"/>
    <property type="evidence" value="ECO:0007669"/>
    <property type="project" value="UniProtKB-EC"/>
</dbReference>
<keyword evidence="3 9" id="KW-0808">Transferase</keyword>
<dbReference type="Pfam" id="PF02397">
    <property type="entry name" value="Bac_transf"/>
    <property type="match status" value="1"/>
</dbReference>
<dbReference type="InterPro" id="IPR017475">
    <property type="entry name" value="EPS_sugar_tfrase"/>
</dbReference>
<protein>
    <submittedName>
        <fullName evidence="9">Undecaprenyl-phosphate glucose phosphotransferase</fullName>
        <ecNumber evidence="9">2.7.8.31</ecNumber>
    </submittedName>
</protein>
<evidence type="ECO:0000256" key="1">
    <source>
        <dbReference type="ARBA" id="ARBA00004141"/>
    </source>
</evidence>
<keyword evidence="5 7" id="KW-1133">Transmembrane helix</keyword>
<feature type="transmembrane region" description="Helical" evidence="7">
    <location>
        <begin position="64"/>
        <end position="87"/>
    </location>
</feature>
<evidence type="ECO:0000256" key="6">
    <source>
        <dbReference type="ARBA" id="ARBA00023136"/>
    </source>
</evidence>
<keyword evidence="4 7" id="KW-0812">Transmembrane</keyword>
<dbReference type="NCBIfam" id="TIGR03023">
    <property type="entry name" value="WcaJ_sugtrans"/>
    <property type="match status" value="1"/>
</dbReference>
<dbReference type="EC" id="2.7.8.31" evidence="9"/>
<evidence type="ECO:0000313" key="10">
    <source>
        <dbReference type="Proteomes" id="UP000515808"/>
    </source>
</evidence>
<dbReference type="AlphaFoldDB" id="A0A7G9L989"/>
<feature type="transmembrane region" description="Helical" evidence="7">
    <location>
        <begin position="7"/>
        <end position="28"/>
    </location>
</feature>
<comment type="similarity">
    <text evidence="2">Belongs to the bacterial sugar transferase family.</text>
</comment>
<dbReference type="EMBL" id="CP060695">
    <property type="protein sequence ID" value="QNM85188.1"/>
    <property type="molecule type" value="Genomic_DNA"/>
</dbReference>
<evidence type="ECO:0000256" key="3">
    <source>
        <dbReference type="ARBA" id="ARBA00022679"/>
    </source>
</evidence>
<sequence>MNRKRSFLIRPLIILIDLLTINAIVYFISDKEYLNLTFLSYTTLFWLFISYYTKFYNVYRYTHITRLITLLFSQFFVFALAYLSYFSIFKEGEVVENQFIIFVLILTTITFFKFSTFFLLKKYRSDGKNYRNIVLFGESNVAKYVEKLFHEKNDLGYRFFGFFSDKTYKSKTYLGSINTAFNYILENKIDEVYCESSIISQPQLVEIRKFVTKHNLELRIIPENKAIYSKDFILEYFGTIPILKPKPLPFEQIETHIFKRIFDIVFSSLICIFLLSWLLPLVWIIIRIDSKGPLFFKQKRDGLNGEQFYCYKLRSMKVNSDADKISASKNDKRVTKVGRFLRKTSLDELPQFFNVLKGDMSTVGPRPHINIQTKKYINEVENYLVRNSVKPGITGLAQISGYRGEVIKKSDIENRVRLDIFYIENWSFFLDIKIIVQTVFNVFVKEEKAY</sequence>
<dbReference type="Proteomes" id="UP000515808">
    <property type="component" value="Chromosome"/>
</dbReference>
<feature type="transmembrane region" description="Helical" evidence="7">
    <location>
        <begin position="99"/>
        <end position="120"/>
    </location>
</feature>
<dbReference type="PANTHER" id="PTHR30576">
    <property type="entry name" value="COLANIC BIOSYNTHESIS UDP-GLUCOSE LIPID CARRIER TRANSFERASE"/>
    <property type="match status" value="1"/>
</dbReference>
<comment type="subcellular location">
    <subcellularLocation>
        <location evidence="1">Membrane</location>
        <topology evidence="1">Multi-pass membrane protein</topology>
    </subcellularLocation>
</comment>
<name>A0A7G9L989_9FLAO</name>
<feature type="domain" description="Bacterial sugar transferase" evidence="8">
    <location>
        <begin position="259"/>
        <end position="443"/>
    </location>
</feature>
<dbReference type="Pfam" id="PF13727">
    <property type="entry name" value="CoA_binding_3"/>
    <property type="match status" value="1"/>
</dbReference>
<keyword evidence="10" id="KW-1185">Reference proteome</keyword>
<dbReference type="GO" id="GO:0016020">
    <property type="term" value="C:membrane"/>
    <property type="evidence" value="ECO:0007669"/>
    <property type="project" value="UniProtKB-SubCell"/>
</dbReference>
<dbReference type="PANTHER" id="PTHR30576:SF0">
    <property type="entry name" value="UNDECAPRENYL-PHOSPHATE N-ACETYLGALACTOSAMINYL 1-PHOSPHATE TRANSFERASE-RELATED"/>
    <property type="match status" value="1"/>
</dbReference>
<gene>
    <name evidence="9" type="ORF">H9W90_13475</name>
</gene>